<sequence>MPLSHGEWDALLASIAESEKQTELAARVSTWKQNIEHNLEEQDSHPPFDIHAYGERLIEKLSLDPKRNSGLPFTDIVGGQEKHEVARSFSALLQLVNNGNVVLDKVSSNGAAFCFSAANPFYVRLLSSCKKHEEMLSYKAPSLAGKHGMSLKRLKSPLGKGYQNQANEASLTSSSFQEVTSSGTFSHSNSKSSLNTGRVKCTPEGKRRRKSRLTKQMDLHSVS</sequence>
<accession>W1P6N1</accession>
<gene>
    <name evidence="3" type="ORF">AMTR_s00003p00239050</name>
</gene>
<feature type="compositionally biased region" description="Polar residues" evidence="1">
    <location>
        <begin position="182"/>
        <end position="196"/>
    </location>
</feature>
<dbReference type="Gramene" id="ERN03324">
    <property type="protein sequence ID" value="ERN03324"/>
    <property type="gene ID" value="AMTR_s00003p00239050"/>
</dbReference>
<dbReference type="GO" id="GO:0030261">
    <property type="term" value="P:chromosome condensation"/>
    <property type="evidence" value="ECO:0007669"/>
    <property type="project" value="InterPro"/>
</dbReference>
<dbReference type="AlphaFoldDB" id="W1P6N1"/>
<protein>
    <recommendedName>
        <fullName evidence="2">Condensin-2 complex subunit H2 C-terminal domain-containing protein</fullName>
    </recommendedName>
</protein>
<dbReference type="EMBL" id="KI394358">
    <property type="protein sequence ID" value="ERN03324.1"/>
    <property type="molecule type" value="Genomic_DNA"/>
</dbReference>
<evidence type="ECO:0000313" key="3">
    <source>
        <dbReference type="EMBL" id="ERN03324.1"/>
    </source>
</evidence>
<evidence type="ECO:0000256" key="1">
    <source>
        <dbReference type="SAM" id="MobiDB-lite"/>
    </source>
</evidence>
<organism evidence="3 4">
    <name type="scientific">Amborella trichopoda</name>
    <dbReference type="NCBI Taxonomy" id="13333"/>
    <lineage>
        <taxon>Eukaryota</taxon>
        <taxon>Viridiplantae</taxon>
        <taxon>Streptophyta</taxon>
        <taxon>Embryophyta</taxon>
        <taxon>Tracheophyta</taxon>
        <taxon>Spermatophyta</taxon>
        <taxon>Magnoliopsida</taxon>
        <taxon>Amborellales</taxon>
        <taxon>Amborellaceae</taxon>
        <taxon>Amborella</taxon>
    </lineage>
</organism>
<dbReference type="InterPro" id="IPR031737">
    <property type="entry name" value="CNDH2_C"/>
</dbReference>
<dbReference type="OrthoDB" id="10038475at2759"/>
<evidence type="ECO:0000313" key="4">
    <source>
        <dbReference type="Proteomes" id="UP000017836"/>
    </source>
</evidence>
<proteinExistence type="predicted"/>
<reference evidence="4" key="1">
    <citation type="journal article" date="2013" name="Science">
        <title>The Amborella genome and the evolution of flowering plants.</title>
        <authorList>
            <consortium name="Amborella Genome Project"/>
        </authorList>
    </citation>
    <scope>NUCLEOTIDE SEQUENCE [LARGE SCALE GENOMIC DNA]</scope>
</reference>
<dbReference type="OMA" id="CKKHEEM"/>
<name>W1P6N1_AMBTC</name>
<dbReference type="PANTHER" id="PTHR14324">
    <property type="entry name" value="CONDENSIN-2 COMPLEX SUBUNIT H2"/>
    <property type="match status" value="1"/>
</dbReference>
<dbReference type="HOGENOM" id="CLU_1241592_0_0_1"/>
<dbReference type="Proteomes" id="UP000017836">
    <property type="component" value="Unassembled WGS sequence"/>
</dbReference>
<dbReference type="eggNOG" id="KOG2359">
    <property type="taxonomic scope" value="Eukaryota"/>
</dbReference>
<evidence type="ECO:0000259" key="2">
    <source>
        <dbReference type="Pfam" id="PF16858"/>
    </source>
</evidence>
<dbReference type="InterPro" id="IPR031739">
    <property type="entry name" value="Ncaph2"/>
</dbReference>
<keyword evidence="4" id="KW-1185">Reference proteome</keyword>
<feature type="domain" description="Condensin-2 complex subunit H2 C-terminal" evidence="2">
    <location>
        <begin position="9"/>
        <end position="135"/>
    </location>
</feature>
<feature type="region of interest" description="Disordered" evidence="1">
    <location>
        <begin position="182"/>
        <end position="223"/>
    </location>
</feature>
<dbReference type="PANTHER" id="PTHR14324:SF3">
    <property type="entry name" value="CONDENSIN-2 COMPLEX SUBUNIT H2"/>
    <property type="match status" value="1"/>
</dbReference>
<dbReference type="Pfam" id="PF16858">
    <property type="entry name" value="CNDH2_C"/>
    <property type="match status" value="1"/>
</dbReference>
<dbReference type="STRING" id="13333.W1P6N1"/>